<keyword evidence="4" id="KW-1185">Reference proteome</keyword>
<dbReference type="CDD" id="cd07521">
    <property type="entry name" value="HAD_FCP1-like"/>
    <property type="match status" value="1"/>
</dbReference>
<dbReference type="OrthoDB" id="277011at2759"/>
<accession>A0A2T9ZJD7</accession>
<dbReference type="Gene3D" id="3.40.50.1000">
    <property type="entry name" value="HAD superfamily/HAD-like"/>
    <property type="match status" value="1"/>
</dbReference>
<name>A0A2T9ZJD7_9FUNG</name>
<dbReference type="NCBIfam" id="TIGR02251">
    <property type="entry name" value="HIF-SF_euk"/>
    <property type="match status" value="1"/>
</dbReference>
<organism evidence="3 4">
    <name type="scientific">Smittium megazygosporum</name>
    <dbReference type="NCBI Taxonomy" id="133381"/>
    <lineage>
        <taxon>Eukaryota</taxon>
        <taxon>Fungi</taxon>
        <taxon>Fungi incertae sedis</taxon>
        <taxon>Zoopagomycota</taxon>
        <taxon>Kickxellomycotina</taxon>
        <taxon>Harpellomycetes</taxon>
        <taxon>Harpellales</taxon>
        <taxon>Legeriomycetaceae</taxon>
        <taxon>Smittium</taxon>
    </lineage>
</organism>
<evidence type="ECO:0000313" key="3">
    <source>
        <dbReference type="EMBL" id="PVV04672.1"/>
    </source>
</evidence>
<dbReference type="FunFam" id="3.40.50.1000:FF:000093">
    <property type="entry name" value="NLI interacting factor-like phosphatase family protein"/>
    <property type="match status" value="1"/>
</dbReference>
<evidence type="ECO:0000259" key="2">
    <source>
        <dbReference type="PROSITE" id="PS50969"/>
    </source>
</evidence>
<dbReference type="SUPFAM" id="SSF56784">
    <property type="entry name" value="HAD-like"/>
    <property type="match status" value="1"/>
</dbReference>
<dbReference type="InterPro" id="IPR023214">
    <property type="entry name" value="HAD_sf"/>
</dbReference>
<protein>
    <recommendedName>
        <fullName evidence="2">FCP1 homology domain-containing protein</fullName>
    </recommendedName>
</protein>
<dbReference type="InterPro" id="IPR004274">
    <property type="entry name" value="FCP1_dom"/>
</dbReference>
<comment type="caution">
    <text evidence="3">The sequence shown here is derived from an EMBL/GenBank/DDBJ whole genome shotgun (WGS) entry which is preliminary data.</text>
</comment>
<dbReference type="Proteomes" id="UP000245609">
    <property type="component" value="Unassembled WGS sequence"/>
</dbReference>
<feature type="region of interest" description="Disordered" evidence="1">
    <location>
        <begin position="30"/>
        <end position="191"/>
    </location>
</feature>
<feature type="domain" description="FCP1 homology" evidence="2">
    <location>
        <begin position="272"/>
        <end position="430"/>
    </location>
</feature>
<feature type="compositionally biased region" description="Polar residues" evidence="1">
    <location>
        <begin position="75"/>
        <end position="84"/>
    </location>
</feature>
<gene>
    <name evidence="3" type="ORF">BB560_000818</name>
</gene>
<dbReference type="SMART" id="SM00577">
    <property type="entry name" value="CPDc"/>
    <property type="match status" value="1"/>
</dbReference>
<evidence type="ECO:0000256" key="1">
    <source>
        <dbReference type="SAM" id="MobiDB-lite"/>
    </source>
</evidence>
<proteinExistence type="predicted"/>
<reference evidence="3 4" key="1">
    <citation type="journal article" date="2018" name="MBio">
        <title>Comparative Genomics Reveals the Core Gene Toolbox for the Fungus-Insect Symbiosis.</title>
        <authorList>
            <person name="Wang Y."/>
            <person name="Stata M."/>
            <person name="Wang W."/>
            <person name="Stajich J.E."/>
            <person name="White M.M."/>
            <person name="Moncalvo J.M."/>
        </authorList>
    </citation>
    <scope>NUCLEOTIDE SEQUENCE [LARGE SCALE GENOMIC DNA]</scope>
    <source>
        <strain evidence="3 4">SC-DP-2</strain>
    </source>
</reference>
<dbReference type="PROSITE" id="PS50969">
    <property type="entry name" value="FCP1"/>
    <property type="match status" value="1"/>
</dbReference>
<dbReference type="PANTHER" id="PTHR12210">
    <property type="entry name" value="DULLARD PROTEIN PHOSPHATASE"/>
    <property type="match status" value="1"/>
</dbReference>
<dbReference type="GO" id="GO:0016791">
    <property type="term" value="F:phosphatase activity"/>
    <property type="evidence" value="ECO:0007669"/>
    <property type="project" value="InterPro"/>
</dbReference>
<dbReference type="InterPro" id="IPR011948">
    <property type="entry name" value="Dullard_phosphatase"/>
</dbReference>
<dbReference type="AlphaFoldDB" id="A0A2T9ZJD7"/>
<dbReference type="InterPro" id="IPR036412">
    <property type="entry name" value="HAD-like_sf"/>
</dbReference>
<dbReference type="STRING" id="133381.A0A2T9ZJD7"/>
<evidence type="ECO:0000313" key="4">
    <source>
        <dbReference type="Proteomes" id="UP000245609"/>
    </source>
</evidence>
<sequence length="460" mass="50910">MTTQTKPHSKSRLKRLVKTLFCCIPSKESVEETEFKYVPPTLPEKNISSVDTPGPETPEKMPMDVSLDLSVQDKPPQTRSTLDSKNVDSSTDSPTSETTVPNNNSESSEKSSLPSRASSADDIPTIAIAVTGPDSEPIPLPTLQASTDHPDTADTPQSPQSTDDTEIKESEDPDSPSAEDPPRISIDIGPSFTRSSSELLATALLPEETAPDHRLNDIIYSLSNPEEENFAEDDLELRSEIASPRNNIASTSSEKLVTRISHDYLLGPLLPEHYGRKCLVLDLDETLVHSSFKPIPSPDFIVPVILNGQQHDVYVSKRPYVDHFLLEASKYYELVVFTASLALYADPVVDLLDTNNVISFRLFRESCSLYNMNYVKDLARLGRPTSDIIIVDNSPASYLFQPENAIAISSWFNDPHDSELIDLLPFLVRLSEVQDVTSVLNINRESDIILSEEGQPLAMR</sequence>
<dbReference type="EMBL" id="MBFS01000094">
    <property type="protein sequence ID" value="PVV04672.1"/>
    <property type="molecule type" value="Genomic_DNA"/>
</dbReference>
<feature type="compositionally biased region" description="Low complexity" evidence="1">
    <location>
        <begin position="87"/>
        <end position="101"/>
    </location>
</feature>
<dbReference type="Pfam" id="PF03031">
    <property type="entry name" value="NIF"/>
    <property type="match status" value="1"/>
</dbReference>
<dbReference type="InterPro" id="IPR050365">
    <property type="entry name" value="TIM50"/>
</dbReference>